<dbReference type="PROSITE" id="PS00688">
    <property type="entry name" value="SIGMA54_INTERACT_3"/>
    <property type="match status" value="1"/>
</dbReference>
<feature type="domain" description="PAC" evidence="9">
    <location>
        <begin position="1692"/>
        <end position="1744"/>
    </location>
</feature>
<evidence type="ECO:0000259" key="8">
    <source>
        <dbReference type="PROSITE" id="PS50112"/>
    </source>
</evidence>
<keyword evidence="5" id="KW-0804">Transcription</keyword>
<feature type="domain" description="PAC" evidence="9">
    <location>
        <begin position="1566"/>
        <end position="1617"/>
    </location>
</feature>
<evidence type="ECO:0000256" key="2">
    <source>
        <dbReference type="ARBA" id="ARBA00022840"/>
    </source>
</evidence>
<dbReference type="Gene3D" id="2.10.70.100">
    <property type="match status" value="1"/>
</dbReference>
<dbReference type="PANTHER" id="PTHR43642:SF1">
    <property type="entry name" value="HYBRID SIGNAL TRANSDUCTION HISTIDINE KINASE G"/>
    <property type="match status" value="1"/>
</dbReference>
<feature type="domain" description="Sigma-54 factor interaction" evidence="7">
    <location>
        <begin position="1762"/>
        <end position="1991"/>
    </location>
</feature>
<evidence type="ECO:0000259" key="6">
    <source>
        <dbReference type="PROSITE" id="PS50011"/>
    </source>
</evidence>
<dbReference type="CDD" id="cd00009">
    <property type="entry name" value="AAA"/>
    <property type="match status" value="1"/>
</dbReference>
<dbReference type="InterPro" id="IPR001610">
    <property type="entry name" value="PAC"/>
</dbReference>
<evidence type="ECO:0000256" key="4">
    <source>
        <dbReference type="ARBA" id="ARBA00023125"/>
    </source>
</evidence>
<dbReference type="InterPro" id="IPR029016">
    <property type="entry name" value="GAF-like_dom_sf"/>
</dbReference>
<dbReference type="PROSITE" id="PS00676">
    <property type="entry name" value="SIGMA54_INTERACT_2"/>
    <property type="match status" value="1"/>
</dbReference>
<dbReference type="InterPro" id="IPR053159">
    <property type="entry name" value="Hybrid_Histidine_Kinase"/>
</dbReference>
<dbReference type="GO" id="GO:0004672">
    <property type="term" value="F:protein kinase activity"/>
    <property type="evidence" value="ECO:0007669"/>
    <property type="project" value="InterPro"/>
</dbReference>
<dbReference type="InterPro" id="IPR041664">
    <property type="entry name" value="AAA_16"/>
</dbReference>
<evidence type="ECO:0000313" key="10">
    <source>
        <dbReference type="EMBL" id="MBB5327459.1"/>
    </source>
</evidence>
<dbReference type="CDD" id="cd00130">
    <property type="entry name" value="PAS"/>
    <property type="match status" value="2"/>
</dbReference>
<dbReference type="RefSeq" id="WP_183974167.1">
    <property type="nucleotide sequence ID" value="NZ_JACHEB010000002.1"/>
</dbReference>
<dbReference type="SMART" id="SM00091">
    <property type="entry name" value="PAS"/>
    <property type="match status" value="2"/>
</dbReference>
<dbReference type="SUPFAM" id="SSF55785">
    <property type="entry name" value="PYP-like sensor domain (PAS domain)"/>
    <property type="match status" value="2"/>
</dbReference>
<dbReference type="GO" id="GO:0006355">
    <property type="term" value="P:regulation of DNA-templated transcription"/>
    <property type="evidence" value="ECO:0007669"/>
    <property type="project" value="InterPro"/>
</dbReference>
<dbReference type="GO" id="GO:0009882">
    <property type="term" value="F:blue light photoreceptor activity"/>
    <property type="evidence" value="ECO:0007669"/>
    <property type="project" value="UniProtKB-ARBA"/>
</dbReference>
<dbReference type="Pfam" id="PF00158">
    <property type="entry name" value="Sigma54_activat"/>
    <property type="match status" value="1"/>
</dbReference>
<dbReference type="Gene3D" id="1.10.8.60">
    <property type="match status" value="1"/>
</dbReference>
<dbReference type="EMBL" id="JACHEB010000002">
    <property type="protein sequence ID" value="MBB5327459.1"/>
    <property type="molecule type" value="Genomic_DNA"/>
</dbReference>
<comment type="caution">
    <text evidence="10">The sequence shown here is derived from an EMBL/GenBank/DDBJ whole genome shotgun (WGS) entry which is preliminary data.</text>
</comment>
<dbReference type="InterPro" id="IPR058031">
    <property type="entry name" value="AAA_lid_NorR"/>
</dbReference>
<dbReference type="InterPro" id="IPR013655">
    <property type="entry name" value="PAS_fold_3"/>
</dbReference>
<dbReference type="InterPro" id="IPR009057">
    <property type="entry name" value="Homeodomain-like_sf"/>
</dbReference>
<dbReference type="SMART" id="SM00086">
    <property type="entry name" value="PAC"/>
    <property type="match status" value="2"/>
</dbReference>
<dbReference type="InterPro" id="IPR027417">
    <property type="entry name" value="P-loop_NTPase"/>
</dbReference>
<accession>A0A9X0U2L5</accession>
<dbReference type="PROSITE" id="PS50045">
    <property type="entry name" value="SIGMA54_INTERACT_4"/>
    <property type="match status" value="1"/>
</dbReference>
<keyword evidence="2" id="KW-0067">ATP-binding</keyword>
<dbReference type="InterPro" id="IPR003593">
    <property type="entry name" value="AAA+_ATPase"/>
</dbReference>
<dbReference type="SUPFAM" id="SSF52540">
    <property type="entry name" value="P-loop containing nucleoside triphosphate hydrolases"/>
    <property type="match status" value="2"/>
</dbReference>
<evidence type="ECO:0000259" key="7">
    <source>
        <dbReference type="PROSITE" id="PS50045"/>
    </source>
</evidence>
<dbReference type="InterPro" id="IPR025662">
    <property type="entry name" value="Sigma_54_int_dom_ATP-bd_1"/>
</dbReference>
<dbReference type="InterPro" id="IPR000700">
    <property type="entry name" value="PAS-assoc_C"/>
</dbReference>
<dbReference type="InterPro" id="IPR008271">
    <property type="entry name" value="Ser/Thr_kinase_AS"/>
</dbReference>
<dbReference type="Gene3D" id="3.30.450.20">
    <property type="entry name" value="PAS domain"/>
    <property type="match status" value="2"/>
</dbReference>
<dbReference type="Pfam" id="PF00069">
    <property type="entry name" value="Pkinase"/>
    <property type="match status" value="1"/>
</dbReference>
<keyword evidence="4" id="KW-0238">DNA-binding</keyword>
<name>A0A9X0U2L5_9BACT</name>
<dbReference type="Gene3D" id="3.40.50.300">
    <property type="entry name" value="P-loop containing nucleotide triphosphate hydrolases"/>
    <property type="match status" value="2"/>
</dbReference>
<dbReference type="InterPro" id="IPR025944">
    <property type="entry name" value="Sigma_54_int_dom_CS"/>
</dbReference>
<dbReference type="PROSITE" id="PS50112">
    <property type="entry name" value="PAS"/>
    <property type="match status" value="1"/>
</dbReference>
<dbReference type="Pfam" id="PF13191">
    <property type="entry name" value="AAA_16"/>
    <property type="match status" value="1"/>
</dbReference>
<dbReference type="InterPro" id="IPR025943">
    <property type="entry name" value="Sigma_54_int_dom_ATP-bd_2"/>
</dbReference>
<dbReference type="GO" id="GO:0005524">
    <property type="term" value="F:ATP binding"/>
    <property type="evidence" value="ECO:0007669"/>
    <property type="project" value="UniProtKB-KW"/>
</dbReference>
<dbReference type="SUPFAM" id="SSF55781">
    <property type="entry name" value="GAF domain-like"/>
    <property type="match status" value="1"/>
</dbReference>
<dbReference type="FunFam" id="3.40.50.300:FF:000006">
    <property type="entry name" value="DNA-binding transcriptional regulator NtrC"/>
    <property type="match status" value="1"/>
</dbReference>
<dbReference type="CDD" id="cd14014">
    <property type="entry name" value="STKc_PknB_like"/>
    <property type="match status" value="1"/>
</dbReference>
<dbReference type="GO" id="GO:0003677">
    <property type="term" value="F:DNA binding"/>
    <property type="evidence" value="ECO:0007669"/>
    <property type="project" value="UniProtKB-KW"/>
</dbReference>
<dbReference type="SUPFAM" id="SSF56112">
    <property type="entry name" value="Protein kinase-like (PK-like)"/>
    <property type="match status" value="1"/>
</dbReference>
<dbReference type="Proteomes" id="UP000535182">
    <property type="component" value="Unassembled WGS sequence"/>
</dbReference>
<feature type="domain" description="Protein kinase" evidence="6">
    <location>
        <begin position="22"/>
        <end position="298"/>
    </location>
</feature>
<dbReference type="PROSITE" id="PS50113">
    <property type="entry name" value="PAC"/>
    <property type="match status" value="2"/>
</dbReference>
<evidence type="ECO:0000256" key="3">
    <source>
        <dbReference type="ARBA" id="ARBA00023015"/>
    </source>
</evidence>
<dbReference type="InterPro" id="IPR000014">
    <property type="entry name" value="PAS"/>
</dbReference>
<evidence type="ECO:0000256" key="5">
    <source>
        <dbReference type="ARBA" id="ARBA00023163"/>
    </source>
</evidence>
<evidence type="ECO:0000259" key="9">
    <source>
        <dbReference type="PROSITE" id="PS50113"/>
    </source>
</evidence>
<proteinExistence type="predicted"/>
<dbReference type="Pfam" id="PF08447">
    <property type="entry name" value="PAS_3"/>
    <property type="match status" value="2"/>
</dbReference>
<feature type="domain" description="PAS" evidence="8">
    <location>
        <begin position="1618"/>
        <end position="1689"/>
    </location>
</feature>
<dbReference type="InterPro" id="IPR000719">
    <property type="entry name" value="Prot_kinase_dom"/>
</dbReference>
<dbReference type="SUPFAM" id="SSF46689">
    <property type="entry name" value="Homeodomain-like"/>
    <property type="match status" value="1"/>
</dbReference>
<gene>
    <name evidence="10" type="ORF">HDF14_001064</name>
</gene>
<keyword evidence="1" id="KW-0547">Nucleotide-binding</keyword>
<dbReference type="PROSITE" id="PS00675">
    <property type="entry name" value="SIGMA54_INTERACT_1"/>
    <property type="match status" value="1"/>
</dbReference>
<keyword evidence="3" id="KW-0805">Transcription regulation</keyword>
<dbReference type="InterPro" id="IPR003018">
    <property type="entry name" value="GAF"/>
</dbReference>
<reference evidence="10 11" key="1">
    <citation type="submission" date="2020-08" db="EMBL/GenBank/DDBJ databases">
        <title>Genomic Encyclopedia of Type Strains, Phase IV (KMG-V): Genome sequencing to study the core and pangenomes of soil and plant-associated prokaryotes.</title>
        <authorList>
            <person name="Whitman W."/>
        </authorList>
    </citation>
    <scope>NUCLEOTIDE SEQUENCE [LARGE SCALE GENOMIC DNA]</scope>
    <source>
        <strain evidence="10 11">X5P2</strain>
    </source>
</reference>
<dbReference type="InterPro" id="IPR011009">
    <property type="entry name" value="Kinase-like_dom_sf"/>
</dbReference>
<evidence type="ECO:0000313" key="11">
    <source>
        <dbReference type="Proteomes" id="UP000535182"/>
    </source>
</evidence>
<dbReference type="InterPro" id="IPR002078">
    <property type="entry name" value="Sigma_54_int"/>
</dbReference>
<organism evidence="10 11">
    <name type="scientific">Tunturiibacter gelidiferens</name>
    <dbReference type="NCBI Taxonomy" id="3069689"/>
    <lineage>
        <taxon>Bacteria</taxon>
        <taxon>Pseudomonadati</taxon>
        <taxon>Acidobacteriota</taxon>
        <taxon>Terriglobia</taxon>
        <taxon>Terriglobales</taxon>
        <taxon>Acidobacteriaceae</taxon>
        <taxon>Tunturiibacter</taxon>
    </lineage>
</organism>
<sequence>MTTLPLGIPFSQDARDLGAAAVATRTPSGTKPSGYVLVPLREAADFTLYRGRQQDNPSPVLVVALAAEHPSPQSLRRLEHEYSLAGEVDSAWAAKPLALTRHEGRAILVLKDPGGDPLDLILERGQGQPLDLTRALRIAIGLTTALCQVHRHGLIHKDIKPENVLVDDADCVWLTGFGVASRLPRELQPPAPPEIISGTLAYMAPEQTGRMNRSVDARSDFYSLGVTLYLMLTGALPFDAADPLEWVHCHIARRPRPPRDRAAVPEPLSAIVMKLLAKNAEDRYQTALGVEADLQKCFGDWESRGCIEPFQLGTHDVPNQLLIPEKLYGREREVDALLAAFERVVAGGRPELVLVSGYSGIGKSAVVNELRKSLVPPRGLFASGKFDQYKRDIPYATVAQAFQSLLRPLMSKLDGQLSKWRDDLLLALSPNGSLLIDLVPELKLIIGEQSPVAALPPQDAKTRSYLAFRRFISVFARPEHPLVLFLDDLQWLDVATLDFLEDLLVQQDLAHLLVVGAYRDNEVDSAHPLMRKLSAIRQAGAAEQEIRLTPLSPADLAHLIADALHCESQPALLLAQLLHEKTSGNPFFVRQFIHALVEEGLITFDHRDARWRWDLDAIRAKGYTDNVVDLMVAKLNRLPVAIQKALQQFACIGNSAEAATLSAVLEASEQETEAELWEALHQELIVRSENSYRFAHDRIQEAAYSLIAEEARAEAHLRIGRLLHAHTPPEKREEAVFEIVNQLNRGAELIVSEEERFQVAELNLIAGKRAKGSTAYASALQYFVAGQALLTDAAWERNHDLIFQLELQRAECEFLTGELAIAAERVEMLRSRASNTVELAMATCLGIDVYMAISQTNRAIAIGLDYLHHLGIDWPLQPTEEQVRSEYERIWSRLGSREIEKVMDFPLMSDPTSIATLDVLTKVLSSAMFTDTNLFALVVCGAVSLSIEHGNNDGSCVHYVWLSFVAGHRFGDYKNAFRFAQLGYDLVEKRGLKRFQAATYAAFANGIMPWMQHLSACCNVTRQAFEIAKTIGDLTYAAYSRISLNTLLIATGDPLAEVQREVENGLRFAQKAKIGFATDMANLQLCLIRTLRGLTTKFGSFEHAEFDEIGFERHLESYPPAAHWGYWVRKLQAHFFAGDFASAIEASLKARPLLATLPNFAPAEYEFYSALARAAFCDCATAAQSREHYHALEAHYKQLQIWAENCPENFENRAALVGAEIARIEGRMLDAEKLYEDAIRSAQANGFVHNEALANELAAGFYRARGLEKVAKAYFKEARSLYARWGADGKVKQLDELYPRLRDERTHTSSTAIAPPVGQLDVETVVKASQALSSEMVLSSLIEKLVRIAVEHAGAERGLLILIRDREPRIEAEATTGPGRIEMVVRQEQVTPSDLPQSALHYVIRTQESVLLDDASADDVYSKDEYVRQNRSRSILCLPIVERAQLVGALYLENNLTACAFTPDRVAVLQFLASQAAISLENASLYSDLQRSEAFLTEGQSISHTGSFGWSVASGEIYWSAETYNIFELDRAVKPTLEMILPRFHPDDKDLVQQTLDRACEAKADFDLEHRLLMPDGSIKHLHISARVLTTSSGNLEFVGAVTDITAAKQAEEKSRRDDHELRHIADAIAQVIVVLGPNGRPVYANRVALEYTGLSIEEVRAESFRDRVVHPEDTEMFKEVRQNALLNGVPFETEQRVLGKDGKYRWFLLRYNPFRDEEGRLVRWYATAVDIEDRKVAEQRIQNENVTLREEIDRFSMFEEIVGSCEPMRQVLKQVAKVAPSGSTVLILGETGTGKELIARALHRRSNRAARAFVRVNCAAIPQSLIASELFGHEKGAFTGALQRRLGRFESADGGTLFLDEIGDLPMETQIALLRVLQEREFERVGSNHPIPVDVRLIAATNRDLPAAVAAGTFRQDLFYRLHVVPIVVPPLRERAADIPLLVEYFVGRYAKAAGKKIRHIGRQTLEQLTAYGWPGNIRELQNVVERAVILGETDTFFVDESWLKRESAESRQPREGLSTLSDREVGMIEAAIVDCHGRISGPSGAAAKLGIPRQTLESKIRRLKISKYGLKHQSS</sequence>
<dbReference type="PROSITE" id="PS00108">
    <property type="entry name" value="PROTEIN_KINASE_ST"/>
    <property type="match status" value="1"/>
</dbReference>
<protein>
    <submittedName>
        <fullName evidence="10">PAS domain S-box-containing protein</fullName>
    </submittedName>
</protein>
<dbReference type="Gene3D" id="1.10.10.60">
    <property type="entry name" value="Homeodomain-like"/>
    <property type="match status" value="1"/>
</dbReference>
<dbReference type="SMART" id="SM00065">
    <property type="entry name" value="GAF"/>
    <property type="match status" value="1"/>
</dbReference>
<dbReference type="InterPro" id="IPR035965">
    <property type="entry name" value="PAS-like_dom_sf"/>
</dbReference>
<dbReference type="Gene3D" id="3.30.450.40">
    <property type="match status" value="1"/>
</dbReference>
<dbReference type="Pfam" id="PF01590">
    <property type="entry name" value="GAF"/>
    <property type="match status" value="1"/>
</dbReference>
<dbReference type="Gene3D" id="1.10.510.10">
    <property type="entry name" value="Transferase(Phosphotransferase) domain 1"/>
    <property type="match status" value="1"/>
</dbReference>
<dbReference type="Pfam" id="PF25601">
    <property type="entry name" value="AAA_lid_14"/>
    <property type="match status" value="1"/>
</dbReference>
<dbReference type="PROSITE" id="PS50011">
    <property type="entry name" value="PROTEIN_KINASE_DOM"/>
    <property type="match status" value="1"/>
</dbReference>
<keyword evidence="11" id="KW-1185">Reference proteome</keyword>
<dbReference type="PANTHER" id="PTHR43642">
    <property type="entry name" value="HYBRID SIGNAL TRANSDUCTION HISTIDINE KINASE G"/>
    <property type="match status" value="1"/>
</dbReference>
<evidence type="ECO:0000256" key="1">
    <source>
        <dbReference type="ARBA" id="ARBA00022741"/>
    </source>
</evidence>
<dbReference type="SMART" id="SM00220">
    <property type="entry name" value="S_TKc"/>
    <property type="match status" value="1"/>
</dbReference>
<dbReference type="SMART" id="SM00382">
    <property type="entry name" value="AAA"/>
    <property type="match status" value="2"/>
</dbReference>
<dbReference type="NCBIfam" id="TIGR00229">
    <property type="entry name" value="sensory_box"/>
    <property type="match status" value="1"/>
</dbReference>